<dbReference type="PROSITE" id="PS51318">
    <property type="entry name" value="TAT"/>
    <property type="match status" value="1"/>
</dbReference>
<keyword evidence="1" id="KW-0732">Signal</keyword>
<evidence type="ECO:0000313" key="2">
    <source>
        <dbReference type="EMBL" id="ALG08309.1"/>
    </source>
</evidence>
<gene>
    <name evidence="2" type="ORF">AOZ06_16565</name>
</gene>
<feature type="chain" id="PRO_5039009662" evidence="1">
    <location>
        <begin position="27"/>
        <end position="207"/>
    </location>
</feature>
<evidence type="ECO:0000313" key="3">
    <source>
        <dbReference type="Proteomes" id="UP000063699"/>
    </source>
</evidence>
<proteinExistence type="predicted"/>
<dbReference type="RefSeq" id="WP_054290216.1">
    <property type="nucleotide sequence ID" value="NZ_CP012752.1"/>
</dbReference>
<evidence type="ECO:0000256" key="1">
    <source>
        <dbReference type="SAM" id="SignalP"/>
    </source>
</evidence>
<keyword evidence="3" id="KW-1185">Reference proteome</keyword>
<dbReference type="EMBL" id="CP012752">
    <property type="protein sequence ID" value="ALG08309.1"/>
    <property type="molecule type" value="Genomic_DNA"/>
</dbReference>
<name>A0A0N9HTA2_9PSEU</name>
<protein>
    <submittedName>
        <fullName evidence="2">Uncharacterized protein</fullName>
    </submittedName>
</protein>
<reference evidence="2 3" key="1">
    <citation type="submission" date="2015-07" db="EMBL/GenBank/DDBJ databases">
        <title>Genome sequencing of Kibdelosporangium phytohabitans.</title>
        <authorList>
            <person name="Qin S."/>
            <person name="Xing K."/>
        </authorList>
    </citation>
    <scope>NUCLEOTIDE SEQUENCE [LARGE SCALE GENOMIC DNA]</scope>
    <source>
        <strain evidence="2 3">KLBMP1111</strain>
    </source>
</reference>
<dbReference type="OrthoDB" id="1349101at2"/>
<organism evidence="2 3">
    <name type="scientific">Kibdelosporangium phytohabitans</name>
    <dbReference type="NCBI Taxonomy" id="860235"/>
    <lineage>
        <taxon>Bacteria</taxon>
        <taxon>Bacillati</taxon>
        <taxon>Actinomycetota</taxon>
        <taxon>Actinomycetes</taxon>
        <taxon>Pseudonocardiales</taxon>
        <taxon>Pseudonocardiaceae</taxon>
        <taxon>Kibdelosporangium</taxon>
    </lineage>
</organism>
<feature type="signal peptide" evidence="1">
    <location>
        <begin position="1"/>
        <end position="26"/>
    </location>
</feature>
<dbReference type="Proteomes" id="UP000063699">
    <property type="component" value="Chromosome"/>
</dbReference>
<dbReference type="KEGG" id="kphy:AOZ06_16565"/>
<dbReference type="InterPro" id="IPR006311">
    <property type="entry name" value="TAT_signal"/>
</dbReference>
<dbReference type="AlphaFoldDB" id="A0A0N9HTA2"/>
<sequence length="207" mass="21602">MDAEKNMGRRIALGALAAAGATLAGAATTSRTAEAGPTTTDGRKARETFKVVDKRGRQRFLLSATKPPIIIDGTTIPADRRSGPENGSYLVFNDENGDEKGGLLVSPTGGHIAFDYPHAVDGIRLTLKAENGKGGAGLEIKGVPDPSGGSQAQAVPRVALGAHTAFGAQLMIADSRGRPRIVLQVDEHDQPTIKVLDEQGAVVKQLF</sequence>
<accession>A0A0N9HTA2</accession>